<evidence type="ECO:0000313" key="2">
    <source>
        <dbReference type="Proteomes" id="UP001060085"/>
    </source>
</evidence>
<dbReference type="EMBL" id="CM044706">
    <property type="protein sequence ID" value="KAI5660381.1"/>
    <property type="molecule type" value="Genomic_DNA"/>
</dbReference>
<proteinExistence type="predicted"/>
<organism evidence="1 2">
    <name type="scientific">Catharanthus roseus</name>
    <name type="common">Madagascar periwinkle</name>
    <name type="synonym">Vinca rosea</name>
    <dbReference type="NCBI Taxonomy" id="4058"/>
    <lineage>
        <taxon>Eukaryota</taxon>
        <taxon>Viridiplantae</taxon>
        <taxon>Streptophyta</taxon>
        <taxon>Embryophyta</taxon>
        <taxon>Tracheophyta</taxon>
        <taxon>Spermatophyta</taxon>
        <taxon>Magnoliopsida</taxon>
        <taxon>eudicotyledons</taxon>
        <taxon>Gunneridae</taxon>
        <taxon>Pentapetalae</taxon>
        <taxon>asterids</taxon>
        <taxon>lamiids</taxon>
        <taxon>Gentianales</taxon>
        <taxon>Apocynaceae</taxon>
        <taxon>Rauvolfioideae</taxon>
        <taxon>Vinceae</taxon>
        <taxon>Catharanthinae</taxon>
        <taxon>Catharanthus</taxon>
    </lineage>
</organism>
<name>A0ACC0AIE0_CATRO</name>
<comment type="caution">
    <text evidence="1">The sequence shown here is derived from an EMBL/GenBank/DDBJ whole genome shotgun (WGS) entry which is preliminary data.</text>
</comment>
<gene>
    <name evidence="1" type="ORF">M9H77_29174</name>
</gene>
<evidence type="ECO:0000313" key="1">
    <source>
        <dbReference type="EMBL" id="KAI5660381.1"/>
    </source>
</evidence>
<sequence>MGCGKPNDEDNPPVPLKQSDEVVLTSKESEASDNGQMYHINNTSQPAIMPLTFVSGPNSSWENAYGMHQPYTQDPRNNLPGFIRPGTPPNAHIDDAFIDLLRGRFSNGDTCSSGTSNPQVNANFVANPSTIPGGYYINAHLGDGRASDLTRSQITESSLCSNNRMVQSAREINVNNNTIVGVSSPGKFDGSFLTLGIGGSAEYRNKHKFSTKEIASCLGISDDVHAGQSTPKFSTGCQILTGSSSGPQSNPRLFPGSMSSGLGALTPSCNNDRISNHGVVGPSSSALQDPRMLESFKQYDFFQSKDSNLGITSKSLGAYSAQGPYNQYVGDPSAPLMPFSDSEPYTSRPGFARVSDLASGAANFTRTTPQPTTSQQNYHARNIRDATSYYASNSISPIASPITQDYLGKLIPPVQDSMTQAVGGGPSIGVQPIGHISSTAGVSSAMPFGYTTPVEQIVQHFAAAKAIKPVSVFPFPRRLGVQLCDGPQSVNQSIPLSVMGVQSRGGVHQSQPEQLTNNFLGSPSGNAQDSLAPQFNVQRPLPSSGPVLVNAGADKPSQVSNATGPPSLKRRAASPPPVVSWGRRKRLVHLSSKPNATIYRQGTAASLPPPGPSGTPHIRWQGLNKEPQLVGSKCSLCNRDLSFEPEGEGHQPSIPPPVAVLPCGHSFHDQCLQRITPEDQSTEPPCIPCAIGEA</sequence>
<accession>A0ACC0AIE0</accession>
<reference evidence="2" key="1">
    <citation type="journal article" date="2023" name="Nat. Plants">
        <title>Single-cell RNA sequencing provides a high-resolution roadmap for understanding the multicellular compartmentation of specialized metabolism.</title>
        <authorList>
            <person name="Sun S."/>
            <person name="Shen X."/>
            <person name="Li Y."/>
            <person name="Li Y."/>
            <person name="Wang S."/>
            <person name="Li R."/>
            <person name="Zhang H."/>
            <person name="Shen G."/>
            <person name="Guo B."/>
            <person name="Wei J."/>
            <person name="Xu J."/>
            <person name="St-Pierre B."/>
            <person name="Chen S."/>
            <person name="Sun C."/>
        </authorList>
    </citation>
    <scope>NUCLEOTIDE SEQUENCE [LARGE SCALE GENOMIC DNA]</scope>
</reference>
<dbReference type="Proteomes" id="UP001060085">
    <property type="component" value="Linkage Group LG06"/>
</dbReference>
<keyword evidence="2" id="KW-1185">Reference proteome</keyword>
<protein>
    <submittedName>
        <fullName evidence="1">Uncharacterized protein</fullName>
    </submittedName>
</protein>